<dbReference type="Gene3D" id="3.40.50.12090">
    <property type="match status" value="2"/>
</dbReference>
<organism evidence="4 5">
    <name type="scientific">Finegoldia magna</name>
    <name type="common">Peptostreptococcus magnus</name>
    <dbReference type="NCBI Taxonomy" id="1260"/>
    <lineage>
        <taxon>Bacteria</taxon>
        <taxon>Bacillati</taxon>
        <taxon>Bacillota</taxon>
        <taxon>Tissierellia</taxon>
        <taxon>Tissierellales</taxon>
        <taxon>Peptoniphilaceae</taxon>
        <taxon>Finegoldia</taxon>
    </lineage>
</organism>
<evidence type="ECO:0000256" key="2">
    <source>
        <dbReference type="SAM" id="SignalP"/>
    </source>
</evidence>
<keyword evidence="2" id="KW-0732">Signal</keyword>
<dbReference type="InterPro" id="IPR051922">
    <property type="entry name" value="Bact_Sporulation_Assoc"/>
</dbReference>
<evidence type="ECO:0000313" key="5">
    <source>
        <dbReference type="Proteomes" id="UP000215413"/>
    </source>
</evidence>
<dbReference type="PANTHER" id="PTHR30032">
    <property type="entry name" value="N-ACETYLMURAMOYL-L-ALANINE AMIDASE-RELATED"/>
    <property type="match status" value="1"/>
</dbReference>
<reference evidence="5" key="1">
    <citation type="submission" date="2017-04" db="EMBL/GenBank/DDBJ databases">
        <title>Finegoldia magna isolated from orthopedic joint implant-associated infections.</title>
        <authorList>
            <person name="Bjorklund S."/>
            <person name="Bruggemann H."/>
            <person name="Jensen A."/>
            <person name="Hellmark B."/>
            <person name="Soderquist B."/>
        </authorList>
    </citation>
    <scope>NUCLEOTIDE SEQUENCE [LARGE SCALE GENOMIC DNA]</scope>
    <source>
        <strain evidence="5">CCUG 54800</strain>
    </source>
</reference>
<dbReference type="RefSeq" id="WP_094206347.1">
    <property type="nucleotide sequence ID" value="NZ_NDYC01000043.1"/>
</dbReference>
<feature type="chain" id="PRO_5012398623" evidence="2">
    <location>
        <begin position="25"/>
        <end position="365"/>
    </location>
</feature>
<dbReference type="Pfam" id="PF04122">
    <property type="entry name" value="CW_binding_2"/>
    <property type="match status" value="3"/>
</dbReference>
<dbReference type="PROSITE" id="PS50206">
    <property type="entry name" value="RHODANESE_3"/>
    <property type="match status" value="1"/>
</dbReference>
<dbReference type="SUPFAM" id="SSF52821">
    <property type="entry name" value="Rhodanese/Cell cycle control phosphatase"/>
    <property type="match status" value="1"/>
</dbReference>
<dbReference type="InterPro" id="IPR036873">
    <property type="entry name" value="Rhodanese-like_dom_sf"/>
</dbReference>
<evidence type="ECO:0000313" key="4">
    <source>
        <dbReference type="EMBL" id="OXZ26546.1"/>
    </source>
</evidence>
<proteinExistence type="predicted"/>
<evidence type="ECO:0000256" key="1">
    <source>
        <dbReference type="SAM" id="MobiDB-lite"/>
    </source>
</evidence>
<dbReference type="Proteomes" id="UP000215413">
    <property type="component" value="Unassembled WGS sequence"/>
</dbReference>
<sequence length="365" mass="38926">MNLKKKLLVAALATAMVLPTVSMASKLNVQRYSGSSRVETAVNVSKDQFSSAKSAILVNQLAFPDALSATVLSKGTMPVLFSESNNISADTLNQLKSMGVENVFVLGGEKSVSNAVVNSVKSATNAKVIRINGADRYKTNAQTIKDNVKQTSEVVIASGEIYVDALYGVSYANKVNAPVMLVQKNNIPAETLKVLKSMNVTRITIIGGEKTITPKLEKELSQIAVVDRISGTNRYEGSLKVAREVYGDKLQTALVASGENFADALVAAPVSQKLDAPILLASKNSIESSIVSYLRDNKELSNIKVFGGVNAIGSKVFKDLENSYYTVGENGEKVIDGGTIIVEKVKNNSTDKPNATTPVETGTQK</sequence>
<accession>A0A233V2B9</accession>
<feature type="signal peptide" evidence="2">
    <location>
        <begin position="1"/>
        <end position="24"/>
    </location>
</feature>
<protein>
    <submittedName>
        <fullName evidence="4">N-acetylmuramoyl-L-alanine amidase</fullName>
    </submittedName>
</protein>
<dbReference type="InterPro" id="IPR007253">
    <property type="entry name" value="Cell_wall-bd_2"/>
</dbReference>
<dbReference type="PANTHER" id="PTHR30032:SF8">
    <property type="entry name" value="GERMINATION-SPECIFIC N-ACETYLMURAMOYL-L-ALANINE AMIDASE"/>
    <property type="match status" value="1"/>
</dbReference>
<dbReference type="AlphaFoldDB" id="A0A233V2B9"/>
<feature type="domain" description="Rhodanese" evidence="3">
    <location>
        <begin position="35"/>
        <end position="110"/>
    </location>
</feature>
<comment type="caution">
    <text evidence="4">The sequence shown here is derived from an EMBL/GenBank/DDBJ whole genome shotgun (WGS) entry which is preliminary data.</text>
</comment>
<feature type="compositionally biased region" description="Polar residues" evidence="1">
    <location>
        <begin position="347"/>
        <end position="365"/>
    </location>
</feature>
<dbReference type="EMBL" id="NDYC01000043">
    <property type="protein sequence ID" value="OXZ26546.1"/>
    <property type="molecule type" value="Genomic_DNA"/>
</dbReference>
<feature type="region of interest" description="Disordered" evidence="1">
    <location>
        <begin position="346"/>
        <end position="365"/>
    </location>
</feature>
<evidence type="ECO:0000259" key="3">
    <source>
        <dbReference type="PROSITE" id="PS50206"/>
    </source>
</evidence>
<gene>
    <name evidence="4" type="ORF">B9N49_08565</name>
</gene>
<name>A0A233V2B9_FINMA</name>
<dbReference type="InterPro" id="IPR001763">
    <property type="entry name" value="Rhodanese-like_dom"/>
</dbReference>